<dbReference type="GeneID" id="89288481"/>
<dbReference type="Proteomes" id="UP001341135">
    <property type="component" value="Chromosome"/>
</dbReference>
<evidence type="ECO:0000313" key="1">
    <source>
        <dbReference type="EMBL" id="BES80879.1"/>
    </source>
</evidence>
<name>A0ABN6ZNB0_9CREN</name>
<gene>
    <name evidence="1" type="ORF">PABY_04460</name>
</gene>
<keyword evidence="2" id="KW-1185">Reference proteome</keyword>
<accession>A0ABN6ZNB0</accession>
<evidence type="ECO:0000313" key="2">
    <source>
        <dbReference type="Proteomes" id="UP001341135"/>
    </source>
</evidence>
<organism evidence="1 2">
    <name type="scientific">Pyrodictium abyssi</name>
    <dbReference type="NCBI Taxonomy" id="54256"/>
    <lineage>
        <taxon>Archaea</taxon>
        <taxon>Thermoproteota</taxon>
        <taxon>Thermoprotei</taxon>
        <taxon>Desulfurococcales</taxon>
        <taxon>Pyrodictiaceae</taxon>
        <taxon>Pyrodictium</taxon>
    </lineage>
</organism>
<protein>
    <submittedName>
        <fullName evidence="1">Uncharacterized protein</fullName>
    </submittedName>
</protein>
<proteinExistence type="predicted"/>
<dbReference type="RefSeq" id="WP_338251494.1">
    <property type="nucleotide sequence ID" value="NZ_AP028907.1"/>
</dbReference>
<sequence length="134" mass="14992">MPREPTRLNIEELREALQAVTEFLENMQRLRLGLVDEVVKRLDGKEVGRDTAEFYNTLVEAGLPRDTAAELTHEYLKHRLELVPKPATLVGTPFSPTPMVPFNAARAAAILALLSKTGNTVAMEAEEDYEEKES</sequence>
<reference evidence="1 2" key="1">
    <citation type="submission" date="2023-09" db="EMBL/GenBank/DDBJ databases">
        <title>Pyrofollis japonicus gen. nov. sp. nov., a novel member of the family Pyrodictiaceae isolated from the Iheya North hydrothermal field.</title>
        <authorList>
            <person name="Miyazaki U."/>
            <person name="Sanari M."/>
            <person name="Tame A."/>
            <person name="Kitajima M."/>
            <person name="Okamoto A."/>
            <person name="Sawayama S."/>
            <person name="Miyazaki J."/>
            <person name="Takai K."/>
            <person name="Nakagawa S."/>
        </authorList>
    </citation>
    <scope>NUCLEOTIDE SEQUENCE [LARGE SCALE GENOMIC DNA]</scope>
    <source>
        <strain evidence="1 2">AV2</strain>
    </source>
</reference>
<dbReference type="EMBL" id="AP028907">
    <property type="protein sequence ID" value="BES80879.1"/>
    <property type="molecule type" value="Genomic_DNA"/>
</dbReference>